<evidence type="ECO:0000256" key="14">
    <source>
        <dbReference type="ARBA" id="ARBA00055000"/>
    </source>
</evidence>
<evidence type="ECO:0000256" key="2">
    <source>
        <dbReference type="ARBA" id="ARBA00001966"/>
    </source>
</evidence>
<dbReference type="GO" id="GO:0043546">
    <property type="term" value="F:molybdopterin cofactor binding"/>
    <property type="evidence" value="ECO:0007669"/>
    <property type="project" value="InterPro"/>
</dbReference>
<keyword evidence="3" id="KW-0004">4Fe-4S</keyword>
<dbReference type="GO" id="GO:0046872">
    <property type="term" value="F:metal ion binding"/>
    <property type="evidence" value="ECO:0007669"/>
    <property type="project" value="UniProtKB-KW"/>
</dbReference>
<comment type="catalytic activity">
    <reaction evidence="13">
        <text>2 Fe(II)-[cytochrome] + nitrate + 2 H(+) = 2 Fe(III)-[cytochrome] + nitrite + H2O</text>
        <dbReference type="Rhea" id="RHEA:12909"/>
        <dbReference type="Rhea" id="RHEA-COMP:11777"/>
        <dbReference type="Rhea" id="RHEA-COMP:11778"/>
        <dbReference type="ChEBI" id="CHEBI:15377"/>
        <dbReference type="ChEBI" id="CHEBI:15378"/>
        <dbReference type="ChEBI" id="CHEBI:16301"/>
        <dbReference type="ChEBI" id="CHEBI:17632"/>
        <dbReference type="ChEBI" id="CHEBI:29033"/>
        <dbReference type="ChEBI" id="CHEBI:29034"/>
        <dbReference type="EC" id="1.9.6.1"/>
    </reaction>
</comment>
<dbReference type="AlphaFoldDB" id="A0A194AGA2"/>
<dbReference type="GO" id="GO:0042128">
    <property type="term" value="P:nitrate assimilation"/>
    <property type="evidence" value="ECO:0007669"/>
    <property type="project" value="UniProtKB-KW"/>
</dbReference>
<reference evidence="19" key="1">
    <citation type="submission" date="2016-06" db="EMBL/GenBank/DDBJ databases">
        <title>Draft genome sequence of Desulfoplanes formicivorans strain Pf12B.</title>
        <authorList>
            <person name="Watanabe M."/>
            <person name="Kojima H."/>
            <person name="Fukui M."/>
        </authorList>
    </citation>
    <scope>NUCLEOTIDE SEQUENCE [LARGE SCALE GENOMIC DNA]</scope>
    <source>
        <strain evidence="19">Pf12B</strain>
    </source>
</reference>
<evidence type="ECO:0000256" key="5">
    <source>
        <dbReference type="ARBA" id="ARBA00022723"/>
    </source>
</evidence>
<dbReference type="GO" id="GO:0050140">
    <property type="term" value="F:nitrate reductase (cytochrome) activity"/>
    <property type="evidence" value="ECO:0007669"/>
    <property type="project" value="UniProtKB-EC"/>
</dbReference>
<dbReference type="InterPro" id="IPR006657">
    <property type="entry name" value="MoPterin_dinucl-bd_dom"/>
</dbReference>
<comment type="cofactor">
    <cofactor evidence="2">
        <name>[4Fe-4S] cluster</name>
        <dbReference type="ChEBI" id="CHEBI:49883"/>
    </cofactor>
</comment>
<evidence type="ECO:0000256" key="15">
    <source>
        <dbReference type="ARBA" id="ARBA00067026"/>
    </source>
</evidence>
<dbReference type="FunFam" id="2.40.40.20:FF:000005">
    <property type="entry name" value="Periplasmic nitrate reductase"/>
    <property type="match status" value="1"/>
</dbReference>
<keyword evidence="8" id="KW-0813">Transport</keyword>
<keyword evidence="6" id="KW-0732">Signal</keyword>
<dbReference type="SUPFAM" id="SSF50692">
    <property type="entry name" value="ADC-like"/>
    <property type="match status" value="1"/>
</dbReference>
<keyword evidence="4" id="KW-0500">Molybdenum</keyword>
<evidence type="ECO:0000256" key="4">
    <source>
        <dbReference type="ARBA" id="ARBA00022505"/>
    </source>
</evidence>
<evidence type="ECO:0000256" key="8">
    <source>
        <dbReference type="ARBA" id="ARBA00022982"/>
    </source>
</evidence>
<evidence type="ECO:0000256" key="7">
    <source>
        <dbReference type="ARBA" id="ARBA00022764"/>
    </source>
</evidence>
<protein>
    <recommendedName>
        <fullName evidence="15">nitrate reductase (cytochrome)</fullName>
        <ecNumber evidence="15">1.9.6.1</ecNumber>
    </recommendedName>
</protein>
<dbReference type="EMBL" id="BDFE01000016">
    <property type="protein sequence ID" value="GAU09107.1"/>
    <property type="molecule type" value="Genomic_DNA"/>
</dbReference>
<evidence type="ECO:0000256" key="12">
    <source>
        <dbReference type="ARBA" id="ARBA00023063"/>
    </source>
</evidence>
<keyword evidence="9" id="KW-0560">Oxidoreductase</keyword>
<dbReference type="EC" id="1.9.6.1" evidence="15"/>
<dbReference type="PANTHER" id="PTHR43105:SF10">
    <property type="entry name" value="NADH-QUINONE OXIDOREDUCTASE SUBUNIT G"/>
    <property type="match status" value="1"/>
</dbReference>
<keyword evidence="7" id="KW-0574">Periplasm</keyword>
<evidence type="ECO:0000256" key="3">
    <source>
        <dbReference type="ARBA" id="ARBA00022485"/>
    </source>
</evidence>
<accession>A0A194AGA2</accession>
<feature type="domain" description="Molybdopterin oxidoreductase" evidence="16">
    <location>
        <begin position="12"/>
        <end position="345"/>
    </location>
</feature>
<dbReference type="STRING" id="1592317.DPF_1827"/>
<evidence type="ECO:0000313" key="19">
    <source>
        <dbReference type="Proteomes" id="UP000095200"/>
    </source>
</evidence>
<keyword evidence="10" id="KW-0408">Iron</keyword>
<evidence type="ECO:0000259" key="16">
    <source>
        <dbReference type="Pfam" id="PF00384"/>
    </source>
</evidence>
<keyword evidence="5" id="KW-0479">Metal-binding</keyword>
<dbReference type="Gene3D" id="3.40.228.10">
    <property type="entry name" value="Dimethylsulfoxide Reductase, domain 2"/>
    <property type="match status" value="1"/>
</dbReference>
<dbReference type="Pfam" id="PF01568">
    <property type="entry name" value="Molydop_binding"/>
    <property type="match status" value="1"/>
</dbReference>
<proteinExistence type="predicted"/>
<dbReference type="Gene3D" id="3.40.50.740">
    <property type="match status" value="1"/>
</dbReference>
<evidence type="ECO:0000256" key="9">
    <source>
        <dbReference type="ARBA" id="ARBA00023002"/>
    </source>
</evidence>
<dbReference type="Pfam" id="PF00384">
    <property type="entry name" value="Molybdopterin"/>
    <property type="match status" value="1"/>
</dbReference>
<comment type="cofactor">
    <cofactor evidence="1">
        <name>Mo-bis(molybdopterin guanine dinucleotide)</name>
        <dbReference type="ChEBI" id="CHEBI:60539"/>
    </cofactor>
</comment>
<gene>
    <name evidence="18" type="ORF">DPF_1827</name>
</gene>
<evidence type="ECO:0000313" key="18">
    <source>
        <dbReference type="EMBL" id="GAU09107.1"/>
    </source>
</evidence>
<organism evidence="18 19">
    <name type="scientific">Desulfoplanes formicivorans</name>
    <dbReference type="NCBI Taxonomy" id="1592317"/>
    <lineage>
        <taxon>Bacteria</taxon>
        <taxon>Pseudomonadati</taxon>
        <taxon>Thermodesulfobacteriota</taxon>
        <taxon>Desulfovibrionia</taxon>
        <taxon>Desulfovibrionales</taxon>
        <taxon>Desulfoplanaceae</taxon>
        <taxon>Desulfoplanes</taxon>
    </lineage>
</organism>
<dbReference type="InterPro" id="IPR009010">
    <property type="entry name" value="Asp_de-COase-like_dom_sf"/>
</dbReference>
<dbReference type="PANTHER" id="PTHR43105">
    <property type="entry name" value="RESPIRATORY NITRATE REDUCTASE"/>
    <property type="match status" value="1"/>
</dbReference>
<dbReference type="GO" id="GO:0022904">
    <property type="term" value="P:respiratory electron transport chain"/>
    <property type="evidence" value="ECO:0007669"/>
    <property type="project" value="TreeGrafter"/>
</dbReference>
<evidence type="ECO:0000256" key="10">
    <source>
        <dbReference type="ARBA" id="ARBA00023004"/>
    </source>
</evidence>
<dbReference type="GO" id="GO:0003954">
    <property type="term" value="F:NADH dehydrogenase activity"/>
    <property type="evidence" value="ECO:0007669"/>
    <property type="project" value="TreeGrafter"/>
</dbReference>
<comment type="caution">
    <text evidence="18">The sequence shown here is derived from an EMBL/GenBank/DDBJ whole genome shotgun (WGS) entry which is preliminary data.</text>
</comment>
<keyword evidence="19" id="KW-1185">Reference proteome</keyword>
<keyword evidence="12" id="KW-0534">Nitrate assimilation</keyword>
<evidence type="ECO:0000256" key="6">
    <source>
        <dbReference type="ARBA" id="ARBA00022729"/>
    </source>
</evidence>
<dbReference type="Proteomes" id="UP000095200">
    <property type="component" value="Unassembled WGS sequence"/>
</dbReference>
<dbReference type="CDD" id="cd00508">
    <property type="entry name" value="MopB_CT_Fdh-Nap-like"/>
    <property type="match status" value="1"/>
</dbReference>
<feature type="domain" description="Molybdopterin dinucleotide-binding" evidence="17">
    <location>
        <begin position="438"/>
        <end position="544"/>
    </location>
</feature>
<dbReference type="Gene3D" id="2.40.40.20">
    <property type="match status" value="1"/>
</dbReference>
<comment type="function">
    <text evidence="14">Catalytic subunit of the periplasmic nitrate reductase complex NapAB. Receives electrons from NapB and catalyzes the reduction of nitrate to nitrite.</text>
</comment>
<dbReference type="GO" id="GO:0016020">
    <property type="term" value="C:membrane"/>
    <property type="evidence" value="ECO:0007669"/>
    <property type="project" value="TreeGrafter"/>
</dbReference>
<name>A0A194AGA2_9BACT</name>
<evidence type="ECO:0000256" key="11">
    <source>
        <dbReference type="ARBA" id="ARBA00023014"/>
    </source>
</evidence>
<keyword evidence="8" id="KW-0249">Electron transport</keyword>
<evidence type="ECO:0000259" key="17">
    <source>
        <dbReference type="Pfam" id="PF01568"/>
    </source>
</evidence>
<dbReference type="InterPro" id="IPR050123">
    <property type="entry name" value="Prok_molybdopt-oxidoreductase"/>
</dbReference>
<sequence>MAGLAAALGSGAMTNSMDELEETDCILVAGSNTTTTHPLIAAKIRRAVERKGAKLIVVDPRKVELVRFAHGWLRPRPGTDVAWINGMLHFIFSEGLWDPSFVHEHCVGLEQLRETVRAYSPDKVEQLTGIPADDLVRAALVYARSPRAMILYTMGITQHEYGTDNVKSLANLGLACGQVGRPGTGINPLRGQNNVQGACDMGALPNVLPGYVPVGSDAVQARFGDVWGVGASLPGHPGLPATRMFTAARSGDVKAMYIMGENPVLSEADGNHVLKGLEQLDFLVVQDLFLTETARHAHVVLPGVSFAEKNGTFTNTERRVQRVRRGISPRNGFQSEWKIIAQLAENILRHRGNTGQLRAWSHDSAWDVFEEIRQTVPAYAGISYGRLEEEGGLQWPCPDVEHPGTRFLYARGFSRGKARMFPVTYNEPEEVPDAEYPLYLTTGRSRYHFHTGTMTRRSRGLDRMAPAERVEIHPDDAKDLGLTDGDLVRIVSRRGSVTARCVLTDRSAPGLVFATFHFSEVPINRLTSAITDNDSGIPAFKECAVRVEKVVAEKVPPGKTDR</sequence>
<dbReference type="InterPro" id="IPR006656">
    <property type="entry name" value="Mopterin_OxRdtase"/>
</dbReference>
<evidence type="ECO:0000256" key="13">
    <source>
        <dbReference type="ARBA" id="ARBA00052176"/>
    </source>
</evidence>
<keyword evidence="11" id="KW-0411">Iron-sulfur</keyword>
<evidence type="ECO:0000256" key="1">
    <source>
        <dbReference type="ARBA" id="ARBA00001942"/>
    </source>
</evidence>
<dbReference type="GO" id="GO:0051539">
    <property type="term" value="F:4 iron, 4 sulfur cluster binding"/>
    <property type="evidence" value="ECO:0007669"/>
    <property type="project" value="UniProtKB-KW"/>
</dbReference>
<dbReference type="SUPFAM" id="SSF53706">
    <property type="entry name" value="Formate dehydrogenase/DMSO reductase, domains 1-3"/>
    <property type="match status" value="1"/>
</dbReference>